<dbReference type="InterPro" id="IPR037802">
    <property type="entry name" value="SGF29"/>
</dbReference>
<dbReference type="PANTHER" id="PTHR21539:SF0">
    <property type="entry name" value="SAGA-ASSOCIATED FACTOR 29"/>
    <property type="match status" value="1"/>
</dbReference>
<evidence type="ECO:0000259" key="1">
    <source>
        <dbReference type="PROSITE" id="PS51518"/>
    </source>
</evidence>
<gene>
    <name evidence="2" type="ORF">EB796_005333</name>
</gene>
<dbReference type="Proteomes" id="UP000593567">
    <property type="component" value="Unassembled WGS sequence"/>
</dbReference>
<dbReference type="EMBL" id="VXIV02000740">
    <property type="protein sequence ID" value="KAF6036366.1"/>
    <property type="molecule type" value="Genomic_DNA"/>
</dbReference>
<dbReference type="AlphaFoldDB" id="A0A7J7KFW6"/>
<dbReference type="CDD" id="cd20393">
    <property type="entry name" value="Tudor_SGF29_rpt1"/>
    <property type="match status" value="1"/>
</dbReference>
<dbReference type="Pfam" id="PF07039">
    <property type="entry name" value="SGF29_Tudor"/>
    <property type="match status" value="1"/>
</dbReference>
<feature type="domain" description="SGF29 C-terminal" evidence="1">
    <location>
        <begin position="141"/>
        <end position="268"/>
    </location>
</feature>
<evidence type="ECO:0000313" key="2">
    <source>
        <dbReference type="EMBL" id="KAF6036366.1"/>
    </source>
</evidence>
<name>A0A7J7KFW6_BUGNE</name>
<evidence type="ECO:0000313" key="3">
    <source>
        <dbReference type="Proteomes" id="UP000593567"/>
    </source>
</evidence>
<dbReference type="Gene3D" id="2.30.30.140">
    <property type="match status" value="1"/>
</dbReference>
<dbReference type="InterPro" id="IPR010750">
    <property type="entry name" value="SGF29_tudor-like_dom"/>
</dbReference>
<dbReference type="OrthoDB" id="10265994at2759"/>
<comment type="caution">
    <text evidence="2">The sequence shown here is derived from an EMBL/GenBank/DDBJ whole genome shotgun (WGS) entry which is preliminary data.</text>
</comment>
<reference evidence="2" key="1">
    <citation type="submission" date="2020-06" db="EMBL/GenBank/DDBJ databases">
        <title>Draft genome of Bugula neritina, a colonial animal packing powerful symbionts and potential medicines.</title>
        <authorList>
            <person name="Rayko M."/>
        </authorList>
    </citation>
    <scope>NUCLEOTIDE SEQUENCE [LARGE SCALE GENOMIC DNA]</scope>
    <source>
        <strain evidence="2">Kwan_BN1</strain>
    </source>
</reference>
<dbReference type="PANTHER" id="PTHR21539">
    <property type="entry name" value="SAGA-ASSOCIATED FACTOR 29"/>
    <property type="match status" value="1"/>
</dbReference>
<dbReference type="FunFam" id="2.30.30.140:FF:000026">
    <property type="entry name" value="SAGA-associated factor 29 homolog"/>
    <property type="match status" value="1"/>
</dbReference>
<dbReference type="GO" id="GO:0000124">
    <property type="term" value="C:SAGA complex"/>
    <property type="evidence" value="ECO:0007669"/>
    <property type="project" value="InterPro"/>
</dbReference>
<dbReference type="InterPro" id="IPR047288">
    <property type="entry name" value="Tudor_SGF29_rpt1"/>
</dbReference>
<dbReference type="PROSITE" id="PS51518">
    <property type="entry name" value="SGF29_C"/>
    <property type="match status" value="1"/>
</dbReference>
<organism evidence="2 3">
    <name type="scientific">Bugula neritina</name>
    <name type="common">Brown bryozoan</name>
    <name type="synonym">Sertularia neritina</name>
    <dbReference type="NCBI Taxonomy" id="10212"/>
    <lineage>
        <taxon>Eukaryota</taxon>
        <taxon>Metazoa</taxon>
        <taxon>Spiralia</taxon>
        <taxon>Lophotrochozoa</taxon>
        <taxon>Bryozoa</taxon>
        <taxon>Gymnolaemata</taxon>
        <taxon>Cheilostomatida</taxon>
        <taxon>Flustrina</taxon>
        <taxon>Buguloidea</taxon>
        <taxon>Bugulidae</taxon>
        <taxon>Bugula</taxon>
    </lineage>
</organism>
<keyword evidence="3" id="KW-1185">Reference proteome</keyword>
<sequence>MGTDVNPKLKEMLKELHELAHQIQEERNRGEPSLLNLQKVHDKIQQEGKVSPYYKSRLKGMYSTAIADAQAEAQLLQQAIDKIAEIKSYRNKTVTEPKVPVMRRGVLMSMVHKDAANLPLWKASTRYEKPPPLCGCLQADSSYIVPKGKYVAALVKGSEGEDNWILAEVVSFNSTTGKYDVDDIDSEEGRERHILSKKRVIALPLYKADPILQKECLYPVMTPSWRCTLRLHASTKELSTLYPKILRTTTRFCLRTQAIRMDILHLLK</sequence>
<protein>
    <submittedName>
        <fullName evidence="2">CCDC101</fullName>
    </submittedName>
</protein>
<proteinExistence type="predicted"/>
<accession>A0A7J7KFW6</accession>